<feature type="transmembrane region" description="Helical" evidence="5">
    <location>
        <begin position="327"/>
        <end position="347"/>
    </location>
</feature>
<dbReference type="WBParaSite" id="HNAJ_0000528001-mRNA-1">
    <property type="protein sequence ID" value="HNAJ_0000528001-mRNA-1"/>
    <property type="gene ID" value="HNAJ_0000528001"/>
</dbReference>
<keyword evidence="3" id="KW-0067">ATP-binding</keyword>
<feature type="region of interest" description="Disordered" evidence="4">
    <location>
        <begin position="158"/>
        <end position="210"/>
    </location>
</feature>
<keyword evidence="5" id="KW-0472">Membrane</keyword>
<dbReference type="OrthoDB" id="202825at2759"/>
<name>A0A0R3TDZ1_RODNA</name>
<dbReference type="GO" id="GO:0036064">
    <property type="term" value="C:ciliary basal body"/>
    <property type="evidence" value="ECO:0007669"/>
    <property type="project" value="TreeGrafter"/>
</dbReference>
<organism evidence="8">
    <name type="scientific">Rodentolepis nana</name>
    <name type="common">Dwarf tapeworm</name>
    <name type="synonym">Hymenolepis nana</name>
    <dbReference type="NCBI Taxonomy" id="102285"/>
    <lineage>
        <taxon>Eukaryota</taxon>
        <taxon>Metazoa</taxon>
        <taxon>Spiralia</taxon>
        <taxon>Lophotrochozoa</taxon>
        <taxon>Platyhelminthes</taxon>
        <taxon>Cestoda</taxon>
        <taxon>Eucestoda</taxon>
        <taxon>Cyclophyllidea</taxon>
        <taxon>Hymenolepididae</taxon>
        <taxon>Rodentolepis</taxon>
    </lineage>
</organism>
<dbReference type="EMBL" id="UZAE01004345">
    <property type="protein sequence ID" value="VDO01138.1"/>
    <property type="molecule type" value="Genomic_DNA"/>
</dbReference>
<dbReference type="InterPro" id="IPR004344">
    <property type="entry name" value="TTL/TTLL_fam"/>
</dbReference>
<evidence type="ECO:0000256" key="5">
    <source>
        <dbReference type="SAM" id="Phobius"/>
    </source>
</evidence>
<evidence type="ECO:0000256" key="4">
    <source>
        <dbReference type="SAM" id="MobiDB-lite"/>
    </source>
</evidence>
<feature type="compositionally biased region" description="Low complexity" evidence="4">
    <location>
        <begin position="186"/>
        <end position="206"/>
    </location>
</feature>
<evidence type="ECO:0000313" key="6">
    <source>
        <dbReference type="EMBL" id="VDO01138.1"/>
    </source>
</evidence>
<evidence type="ECO:0000313" key="7">
    <source>
        <dbReference type="Proteomes" id="UP000278807"/>
    </source>
</evidence>
<dbReference type="PROSITE" id="PS51221">
    <property type="entry name" value="TTL"/>
    <property type="match status" value="1"/>
</dbReference>
<proteinExistence type="predicted"/>
<evidence type="ECO:0000256" key="2">
    <source>
        <dbReference type="ARBA" id="ARBA00022741"/>
    </source>
</evidence>
<gene>
    <name evidence="6" type="ORF">HNAJ_LOCUS5278</name>
</gene>
<dbReference type="GO" id="GO:0000226">
    <property type="term" value="P:microtubule cytoskeleton organization"/>
    <property type="evidence" value="ECO:0007669"/>
    <property type="project" value="TreeGrafter"/>
</dbReference>
<protein>
    <submittedName>
        <fullName evidence="8">Tubulin polyglutamylase TTLL4</fullName>
    </submittedName>
</protein>
<dbReference type="PANTHER" id="PTHR12241">
    <property type="entry name" value="TUBULIN POLYGLUTAMYLASE"/>
    <property type="match status" value="1"/>
</dbReference>
<feature type="region of interest" description="Disordered" evidence="4">
    <location>
        <begin position="103"/>
        <end position="133"/>
    </location>
</feature>
<reference evidence="8" key="1">
    <citation type="submission" date="2017-02" db="UniProtKB">
        <authorList>
            <consortium name="WormBaseParasite"/>
        </authorList>
    </citation>
    <scope>IDENTIFICATION</scope>
</reference>
<dbReference type="GO" id="GO:0005524">
    <property type="term" value="F:ATP binding"/>
    <property type="evidence" value="ECO:0007669"/>
    <property type="project" value="UniProtKB-KW"/>
</dbReference>
<dbReference type="Pfam" id="PF03133">
    <property type="entry name" value="TTL"/>
    <property type="match status" value="1"/>
</dbReference>
<keyword evidence="1" id="KW-0436">Ligase</keyword>
<reference evidence="6 7" key="2">
    <citation type="submission" date="2018-11" db="EMBL/GenBank/DDBJ databases">
        <authorList>
            <consortium name="Pathogen Informatics"/>
        </authorList>
    </citation>
    <scope>NUCLEOTIDE SEQUENCE [LARGE SCALE GENOMIC DNA]</scope>
</reference>
<dbReference type="GO" id="GO:0015631">
    <property type="term" value="F:tubulin binding"/>
    <property type="evidence" value="ECO:0007669"/>
    <property type="project" value="TreeGrafter"/>
</dbReference>
<keyword evidence="5" id="KW-1133">Transmembrane helix</keyword>
<keyword evidence="2" id="KW-0547">Nucleotide-binding</keyword>
<dbReference type="Gene3D" id="3.30.470.20">
    <property type="entry name" value="ATP-grasp fold, B domain"/>
    <property type="match status" value="1"/>
</dbReference>
<dbReference type="AlphaFoldDB" id="A0A0R3TDZ1"/>
<keyword evidence="5" id="KW-0812">Transmembrane</keyword>
<evidence type="ECO:0000256" key="1">
    <source>
        <dbReference type="ARBA" id="ARBA00022598"/>
    </source>
</evidence>
<dbReference type="PANTHER" id="PTHR12241:SF162">
    <property type="entry name" value="TUBULIN MONOGLUTAMYLASE TTLL4"/>
    <property type="match status" value="1"/>
</dbReference>
<sequence length="426" mass="47279">MFCPSPYNVQELYGFDIILDENLKPWLLEVNISPSLNIDSELDFKVKDKVVVDMLNLTGIHLPSESDISRSMSELIQERHPQPSGACVLRKTTKRSYWAMLSDECPPPSKIQGSRRSSTDNKKPPAPTHPWHLDCRIIQSKLGPDEVSKQNFYESRSLKRKGRAVRQYKSTYSRTPSLQPLPPSTPNLLESNYSEASTSSSQTVSQGTDPESANFDAYLKVVEERKRLAQLKRDVKNSPYNCPWLKSRISVSLAFRSCLLASQYLWLSVSCLLASQYLWLSVLDMDLGFPSLSLGLDTESGASLSLGLDTESVSLAFRSSCLLASQYLWLSVAVFLLPSIFGFPCFARQSCPVRCLNSATASIRVYSQSLKVFCQAILSGGSLNSATASILGNRVSRVCRRVPLSTVSLSAMSESTTVHCFSLLRA</sequence>
<evidence type="ECO:0000313" key="8">
    <source>
        <dbReference type="WBParaSite" id="HNAJ_0000528001-mRNA-1"/>
    </source>
</evidence>
<dbReference type="Proteomes" id="UP000278807">
    <property type="component" value="Unassembled WGS sequence"/>
</dbReference>
<accession>A0A0R3TDZ1</accession>
<dbReference type="GO" id="GO:0070740">
    <property type="term" value="F:tubulin-glutamic acid ligase activity"/>
    <property type="evidence" value="ECO:0007669"/>
    <property type="project" value="TreeGrafter"/>
</dbReference>
<keyword evidence="7" id="KW-1185">Reference proteome</keyword>
<evidence type="ECO:0000256" key="3">
    <source>
        <dbReference type="ARBA" id="ARBA00022840"/>
    </source>
</evidence>